<evidence type="ECO:0000313" key="3">
    <source>
        <dbReference type="Proteomes" id="UP000749559"/>
    </source>
</evidence>
<sequence>WAEVSAKLGPALQVGEGLVWKNGEAKSGSNSKHAAHSNPNINQKPTPRDEFDEPEFEQPVMSHGKSLPMVLTNTTKPGGVAQAQSSQGINIDSAPAPPSHDPEEANTQNKDRSKVALTS</sequence>
<dbReference type="Proteomes" id="UP000749559">
    <property type="component" value="Unassembled WGS sequence"/>
</dbReference>
<name>A0A8J1URV1_OWEFU</name>
<feature type="compositionally biased region" description="Basic and acidic residues" evidence="1">
    <location>
        <begin position="109"/>
        <end position="119"/>
    </location>
</feature>
<dbReference type="OrthoDB" id="309339at2759"/>
<dbReference type="AlphaFoldDB" id="A0A8J1URV1"/>
<evidence type="ECO:0000313" key="2">
    <source>
        <dbReference type="EMBL" id="CAH1780549.1"/>
    </source>
</evidence>
<feature type="compositionally biased region" description="Polar residues" evidence="1">
    <location>
        <begin position="71"/>
        <end position="90"/>
    </location>
</feature>
<evidence type="ECO:0000256" key="1">
    <source>
        <dbReference type="SAM" id="MobiDB-lite"/>
    </source>
</evidence>
<feature type="non-terminal residue" evidence="2">
    <location>
        <position position="1"/>
    </location>
</feature>
<gene>
    <name evidence="2" type="ORF">OFUS_LOCUS7232</name>
</gene>
<organism evidence="2 3">
    <name type="scientific">Owenia fusiformis</name>
    <name type="common">Polychaete worm</name>
    <dbReference type="NCBI Taxonomy" id="6347"/>
    <lineage>
        <taxon>Eukaryota</taxon>
        <taxon>Metazoa</taxon>
        <taxon>Spiralia</taxon>
        <taxon>Lophotrochozoa</taxon>
        <taxon>Annelida</taxon>
        <taxon>Polychaeta</taxon>
        <taxon>Sedentaria</taxon>
        <taxon>Canalipalpata</taxon>
        <taxon>Sabellida</taxon>
        <taxon>Oweniida</taxon>
        <taxon>Oweniidae</taxon>
        <taxon>Owenia</taxon>
    </lineage>
</organism>
<proteinExistence type="predicted"/>
<reference evidence="2" key="1">
    <citation type="submission" date="2022-03" db="EMBL/GenBank/DDBJ databases">
        <authorList>
            <person name="Martin C."/>
        </authorList>
    </citation>
    <scope>NUCLEOTIDE SEQUENCE</scope>
</reference>
<feature type="region of interest" description="Disordered" evidence="1">
    <location>
        <begin position="22"/>
        <end position="119"/>
    </location>
</feature>
<keyword evidence="3" id="KW-1185">Reference proteome</keyword>
<accession>A0A8J1URV1</accession>
<feature type="compositionally biased region" description="Polar residues" evidence="1">
    <location>
        <begin position="27"/>
        <end position="45"/>
    </location>
</feature>
<protein>
    <submittedName>
        <fullName evidence="2">Uncharacterized protein</fullName>
    </submittedName>
</protein>
<dbReference type="EMBL" id="CAIIXF020000003">
    <property type="protein sequence ID" value="CAH1780549.1"/>
    <property type="molecule type" value="Genomic_DNA"/>
</dbReference>
<comment type="caution">
    <text evidence="2">The sequence shown here is derived from an EMBL/GenBank/DDBJ whole genome shotgun (WGS) entry which is preliminary data.</text>
</comment>